<keyword evidence="3" id="KW-1185">Reference proteome</keyword>
<reference evidence="2" key="1">
    <citation type="submission" date="2021-04" db="EMBL/GenBank/DDBJ databases">
        <title>Genomic features of Candidatus Phytoplasma meliae isolate ChTYXIII (1SrXIII-G).</title>
        <authorList>
            <person name="Fernandez F.D."/>
            <person name="Conci L.R."/>
        </authorList>
    </citation>
    <scope>NUCLEOTIDE SEQUENCE [LARGE SCALE GENOMIC DNA]</scope>
    <source>
        <strain evidence="2">ChTYXIII-Mo</strain>
    </source>
</reference>
<dbReference type="EMBL" id="JACAOD020000013">
    <property type="protein sequence ID" value="MBP5836123.1"/>
    <property type="molecule type" value="Genomic_DNA"/>
</dbReference>
<proteinExistence type="predicted"/>
<evidence type="ECO:0000313" key="3">
    <source>
        <dbReference type="Proteomes" id="UP001195571"/>
    </source>
</evidence>
<dbReference type="InterPro" id="IPR021348">
    <property type="entry name" value="DUF2963"/>
</dbReference>
<feature type="domain" description="DUF2963" evidence="1">
    <location>
        <begin position="28"/>
        <end position="74"/>
    </location>
</feature>
<dbReference type="Proteomes" id="UP001195571">
    <property type="component" value="Unassembled WGS sequence"/>
</dbReference>
<accession>A0ABS5CYR8</accession>
<name>A0ABS5CYR8_9MOLU</name>
<protein>
    <submittedName>
        <fullName evidence="2">DUF2963 domain-containing protein</fullName>
    </submittedName>
</protein>
<sequence>MVLIGLGFYYFKNNLSSSPHKYQTKTTYYSNGNICTIDEYNQQTGYQTKYTHYHDNGTMDFINEFDPSTGKQIK</sequence>
<dbReference type="Pfam" id="PF11178">
    <property type="entry name" value="DUF2963"/>
    <property type="match status" value="1"/>
</dbReference>
<evidence type="ECO:0000313" key="2">
    <source>
        <dbReference type="EMBL" id="MBP5836123.1"/>
    </source>
</evidence>
<organism evidence="2 3">
    <name type="scientific">Candidatus Phytoplasma meliae</name>
    <dbReference type="NCBI Taxonomy" id="1848402"/>
    <lineage>
        <taxon>Bacteria</taxon>
        <taxon>Bacillati</taxon>
        <taxon>Mycoplasmatota</taxon>
        <taxon>Mollicutes</taxon>
        <taxon>Acholeplasmatales</taxon>
        <taxon>Acholeplasmataceae</taxon>
        <taxon>Candidatus Phytoplasma</taxon>
        <taxon>16SrXIII (Mexican periwinkle virescence group)</taxon>
    </lineage>
</organism>
<comment type="caution">
    <text evidence="2">The sequence shown here is derived from an EMBL/GenBank/DDBJ whole genome shotgun (WGS) entry which is preliminary data.</text>
</comment>
<evidence type="ECO:0000259" key="1">
    <source>
        <dbReference type="Pfam" id="PF11178"/>
    </source>
</evidence>
<gene>
    <name evidence="2" type="ORF">CHTY_002680</name>
</gene>